<dbReference type="InterPro" id="IPR001387">
    <property type="entry name" value="Cro/C1-type_HTH"/>
</dbReference>
<protein>
    <recommendedName>
        <fullName evidence="1">HTH cro/C1-type domain-containing protein</fullName>
    </recommendedName>
</protein>
<proteinExistence type="predicted"/>
<dbReference type="AlphaFoldDB" id="A0A1I5D0Q3"/>
<evidence type="ECO:0000313" key="3">
    <source>
        <dbReference type="Proteomes" id="UP000198806"/>
    </source>
</evidence>
<dbReference type="EMBL" id="FOWD01000004">
    <property type="protein sequence ID" value="SFN92706.1"/>
    <property type="molecule type" value="Genomic_DNA"/>
</dbReference>
<reference evidence="2 3" key="1">
    <citation type="submission" date="2016-10" db="EMBL/GenBank/DDBJ databases">
        <authorList>
            <person name="de Groot N.N."/>
        </authorList>
    </citation>
    <scope>NUCLEOTIDE SEQUENCE [LARGE SCALE GENOMIC DNA]</scope>
    <source>
        <strain evidence="2 3">DSM 1283</strain>
    </source>
</reference>
<name>A0A1I5D0Q3_9FIRM</name>
<evidence type="ECO:0000259" key="1">
    <source>
        <dbReference type="PROSITE" id="PS50943"/>
    </source>
</evidence>
<dbReference type="SUPFAM" id="SSF47413">
    <property type="entry name" value="lambda repressor-like DNA-binding domains"/>
    <property type="match status" value="1"/>
</dbReference>
<dbReference type="Gene3D" id="1.10.260.40">
    <property type="entry name" value="lambda repressor-like DNA-binding domains"/>
    <property type="match status" value="1"/>
</dbReference>
<dbReference type="InterPro" id="IPR010982">
    <property type="entry name" value="Lambda_DNA-bd_dom_sf"/>
</dbReference>
<dbReference type="STRING" id="1527.SAMN04489757_104164"/>
<gene>
    <name evidence="2" type="ORF">SAMN04489757_104164</name>
</gene>
<keyword evidence="3" id="KW-1185">Reference proteome</keyword>
<organism evidence="2 3">
    <name type="scientific">Anaerocolumna aminovalerica</name>
    <dbReference type="NCBI Taxonomy" id="1527"/>
    <lineage>
        <taxon>Bacteria</taxon>
        <taxon>Bacillati</taxon>
        <taxon>Bacillota</taxon>
        <taxon>Clostridia</taxon>
        <taxon>Lachnospirales</taxon>
        <taxon>Lachnospiraceae</taxon>
        <taxon>Anaerocolumna</taxon>
    </lineage>
</organism>
<evidence type="ECO:0000313" key="2">
    <source>
        <dbReference type="EMBL" id="SFN92706.1"/>
    </source>
</evidence>
<dbReference type="RefSeq" id="WP_091684544.1">
    <property type="nucleotide sequence ID" value="NZ_BAABFM010000079.1"/>
</dbReference>
<dbReference type="Proteomes" id="UP000198806">
    <property type="component" value="Unassembled WGS sequence"/>
</dbReference>
<dbReference type="GO" id="GO:0003677">
    <property type="term" value="F:DNA binding"/>
    <property type="evidence" value="ECO:0007669"/>
    <property type="project" value="InterPro"/>
</dbReference>
<sequence>MATLCTSATTFPTINLKETGKNILRIRKSKDISVKDLQHYFGFEQPQAIYKWQWGECLPTVDNLYALSKLFNMTINEILVSSDQDFVHICLLNLIN</sequence>
<dbReference type="OrthoDB" id="2044565at2"/>
<feature type="domain" description="HTH cro/C1-type" evidence="1">
    <location>
        <begin position="23"/>
        <end position="78"/>
    </location>
</feature>
<accession>A0A1I5D0Q3</accession>
<dbReference type="PROSITE" id="PS50943">
    <property type="entry name" value="HTH_CROC1"/>
    <property type="match status" value="1"/>
</dbReference>